<dbReference type="Pfam" id="PF12697">
    <property type="entry name" value="Abhydrolase_6"/>
    <property type="match status" value="1"/>
</dbReference>
<comment type="caution">
    <text evidence="2">The sequence shown here is derived from an EMBL/GenBank/DDBJ whole genome shotgun (WGS) entry which is preliminary data.</text>
</comment>
<organism evidence="2 3">
    <name type="scientific">Thalassobaculum litoreum DSM 18839</name>
    <dbReference type="NCBI Taxonomy" id="1123362"/>
    <lineage>
        <taxon>Bacteria</taxon>
        <taxon>Pseudomonadati</taxon>
        <taxon>Pseudomonadota</taxon>
        <taxon>Alphaproteobacteria</taxon>
        <taxon>Rhodospirillales</taxon>
        <taxon>Thalassobaculaceae</taxon>
        <taxon>Thalassobaculum</taxon>
    </lineage>
</organism>
<keyword evidence="2" id="KW-0378">Hydrolase</keyword>
<dbReference type="SUPFAM" id="SSF53474">
    <property type="entry name" value="alpha/beta-Hydrolases"/>
    <property type="match status" value="1"/>
</dbReference>
<dbReference type="AlphaFoldDB" id="A0A8G2F2N6"/>
<dbReference type="InterPro" id="IPR000073">
    <property type="entry name" value="AB_hydrolase_1"/>
</dbReference>
<feature type="domain" description="AB hydrolase-1" evidence="1">
    <location>
        <begin position="67"/>
        <end position="262"/>
    </location>
</feature>
<dbReference type="EMBL" id="FNBW01000005">
    <property type="protein sequence ID" value="SDF61853.1"/>
    <property type="molecule type" value="Genomic_DNA"/>
</dbReference>
<protein>
    <submittedName>
        <fullName evidence="2">Alpha/beta hydrolase family protein</fullName>
    </submittedName>
</protein>
<dbReference type="InterPro" id="IPR029058">
    <property type="entry name" value="AB_hydrolase_fold"/>
</dbReference>
<dbReference type="Proteomes" id="UP000198615">
    <property type="component" value="Unassembled WGS sequence"/>
</dbReference>
<dbReference type="RefSeq" id="WP_093149717.1">
    <property type="nucleotide sequence ID" value="NZ_FNBW01000005.1"/>
</dbReference>
<dbReference type="PANTHER" id="PTHR43689">
    <property type="entry name" value="HYDROLASE"/>
    <property type="match status" value="1"/>
</dbReference>
<evidence type="ECO:0000313" key="2">
    <source>
        <dbReference type="EMBL" id="SDF61853.1"/>
    </source>
</evidence>
<evidence type="ECO:0000313" key="3">
    <source>
        <dbReference type="Proteomes" id="UP000198615"/>
    </source>
</evidence>
<keyword evidence="3" id="KW-1185">Reference proteome</keyword>
<proteinExistence type="predicted"/>
<dbReference type="Gene3D" id="3.40.50.1820">
    <property type="entry name" value="alpha/beta hydrolase"/>
    <property type="match status" value="1"/>
</dbReference>
<dbReference type="GO" id="GO:0016787">
    <property type="term" value="F:hydrolase activity"/>
    <property type="evidence" value="ECO:0007669"/>
    <property type="project" value="UniProtKB-KW"/>
</dbReference>
<gene>
    <name evidence="2" type="ORF">SAMN05660686_01790</name>
</gene>
<reference evidence="2 3" key="1">
    <citation type="submission" date="2016-10" db="EMBL/GenBank/DDBJ databases">
        <authorList>
            <person name="Varghese N."/>
            <person name="Submissions S."/>
        </authorList>
    </citation>
    <scope>NUCLEOTIDE SEQUENCE [LARGE SCALE GENOMIC DNA]</scope>
    <source>
        <strain evidence="2 3">DSM 18839</strain>
    </source>
</reference>
<accession>A0A8G2F2N6</accession>
<evidence type="ECO:0000259" key="1">
    <source>
        <dbReference type="Pfam" id="PF12697"/>
    </source>
</evidence>
<name>A0A8G2F2N6_9PROT</name>
<dbReference type="PANTHER" id="PTHR43689:SF38">
    <property type="entry name" value="AB HYDROLASE-1 DOMAIN-CONTAINING PROTEIN"/>
    <property type="match status" value="1"/>
</dbReference>
<dbReference type="OrthoDB" id="9815441at2"/>
<sequence>MTQPDAEALFERWCTPGAPDTRPGDTALGDKATRGSLVISGVQDGMVDDIRTYLWEPAEPAAGNPCVVLVHGWGSRSTHFAAIIRALTQAGVRCAAFDAPGHGESGGTTASLPRIATGLRLLCADLAQAGTPVTAVVGYSFGGLAAGLACVRDVIAGRPLAVPSLALISTPVHLASATRRWLEMAGEPQSRSVDLMAELTRRGFDGARFDLLKVANHLPERLLLLHDRSDDEVPASDAEALAALRPDAKLLLTERFGHARMLLARPVVQEITDFARARHDDLPPS</sequence>